<dbReference type="GO" id="GO:0005874">
    <property type="term" value="C:microtubule"/>
    <property type="evidence" value="ECO:0007669"/>
    <property type="project" value="UniProtKB-KW"/>
</dbReference>
<comment type="caution">
    <text evidence="10">The sequence shown here is derived from an EMBL/GenBank/DDBJ whole genome shotgun (WGS) entry which is preliminary data.</text>
</comment>
<keyword evidence="6" id="KW-0498">Mitosis</keyword>
<evidence type="ECO:0000256" key="5">
    <source>
        <dbReference type="ARBA" id="ARBA00022701"/>
    </source>
</evidence>
<dbReference type="GO" id="GO:0005819">
    <property type="term" value="C:spindle"/>
    <property type="evidence" value="ECO:0007669"/>
    <property type="project" value="UniProtKB-SubCell"/>
</dbReference>
<comment type="similarity">
    <text evidence="2">Belongs to the HAUS1 family.</text>
</comment>
<gene>
    <name evidence="10" type="ORF">ACHHYP_08444</name>
</gene>
<evidence type="ECO:0000256" key="4">
    <source>
        <dbReference type="ARBA" id="ARBA00022618"/>
    </source>
</evidence>
<keyword evidence="7" id="KW-0175">Coiled coil</keyword>
<protein>
    <submittedName>
        <fullName evidence="10">Uncharacterized protein</fullName>
    </submittedName>
</protein>
<keyword evidence="4" id="KW-0132">Cell division</keyword>
<keyword evidence="3" id="KW-0963">Cytoplasm</keyword>
<dbReference type="PANTHER" id="PTHR31570:SF1">
    <property type="entry name" value="HAUS AUGMIN-LIKE COMPLEX SUBUNIT 1"/>
    <property type="match status" value="1"/>
</dbReference>
<accession>A0A1V9ZKK6</accession>
<evidence type="ECO:0000256" key="9">
    <source>
        <dbReference type="ARBA" id="ARBA00023306"/>
    </source>
</evidence>
<evidence type="ECO:0000313" key="11">
    <source>
        <dbReference type="Proteomes" id="UP000243579"/>
    </source>
</evidence>
<dbReference type="PANTHER" id="PTHR31570">
    <property type="entry name" value="HAUS AUGMIN-LIKE COMPLEX SUBUNIT 1"/>
    <property type="match status" value="1"/>
</dbReference>
<dbReference type="OrthoDB" id="79717at2759"/>
<keyword evidence="5" id="KW-0493">Microtubule</keyword>
<evidence type="ECO:0000256" key="6">
    <source>
        <dbReference type="ARBA" id="ARBA00022776"/>
    </source>
</evidence>
<organism evidence="10 11">
    <name type="scientific">Achlya hypogyna</name>
    <name type="common">Oomycete</name>
    <name type="synonym">Protoachlya hypogyna</name>
    <dbReference type="NCBI Taxonomy" id="1202772"/>
    <lineage>
        <taxon>Eukaryota</taxon>
        <taxon>Sar</taxon>
        <taxon>Stramenopiles</taxon>
        <taxon>Oomycota</taxon>
        <taxon>Saprolegniomycetes</taxon>
        <taxon>Saprolegniales</taxon>
        <taxon>Achlyaceae</taxon>
        <taxon>Achlya</taxon>
    </lineage>
</organism>
<dbReference type="EMBL" id="JNBR01000083">
    <property type="protein sequence ID" value="OQR98523.1"/>
    <property type="molecule type" value="Genomic_DNA"/>
</dbReference>
<evidence type="ECO:0000256" key="7">
    <source>
        <dbReference type="ARBA" id="ARBA00023054"/>
    </source>
</evidence>
<evidence type="ECO:0000256" key="1">
    <source>
        <dbReference type="ARBA" id="ARBA00004186"/>
    </source>
</evidence>
<dbReference type="GO" id="GO:0051225">
    <property type="term" value="P:spindle assembly"/>
    <property type="evidence" value="ECO:0007669"/>
    <property type="project" value="InterPro"/>
</dbReference>
<dbReference type="InterPro" id="IPR026243">
    <property type="entry name" value="HAUS1"/>
</dbReference>
<dbReference type="GO" id="GO:0005829">
    <property type="term" value="C:cytosol"/>
    <property type="evidence" value="ECO:0007669"/>
    <property type="project" value="TreeGrafter"/>
</dbReference>
<dbReference type="Proteomes" id="UP000243579">
    <property type="component" value="Unassembled WGS sequence"/>
</dbReference>
<name>A0A1V9ZKK6_ACHHY</name>
<evidence type="ECO:0000256" key="2">
    <source>
        <dbReference type="ARBA" id="ARBA00005479"/>
    </source>
</evidence>
<evidence type="ECO:0000256" key="3">
    <source>
        <dbReference type="ARBA" id="ARBA00022490"/>
    </source>
</evidence>
<dbReference type="AlphaFoldDB" id="A0A1V9ZKK6"/>
<comment type="subcellular location">
    <subcellularLocation>
        <location evidence="1">Cytoplasm</location>
        <location evidence="1">Cytoskeleton</location>
        <location evidence="1">Spindle</location>
    </subcellularLocation>
</comment>
<sequence>MQDELDEMAQMHDVLASASLTRDAIENVATLEARMKESTSKHAIYTSEIAKLDRILAERKYPELAPSVEHQALVALEKQCAEIEAATGDVHRLLARFHALPPNVELANAALYEAQQRLQQLEADFQARIHSMV</sequence>
<reference evidence="10 11" key="1">
    <citation type="journal article" date="2014" name="Genome Biol. Evol.">
        <title>The secreted proteins of Achlya hypogyna and Thraustotheca clavata identify the ancestral oomycete secretome and reveal gene acquisitions by horizontal gene transfer.</title>
        <authorList>
            <person name="Misner I."/>
            <person name="Blouin N."/>
            <person name="Leonard G."/>
            <person name="Richards T.A."/>
            <person name="Lane C.E."/>
        </authorList>
    </citation>
    <scope>NUCLEOTIDE SEQUENCE [LARGE SCALE GENOMIC DNA]</scope>
    <source>
        <strain evidence="10 11">ATCC 48635</strain>
    </source>
</reference>
<evidence type="ECO:0000256" key="8">
    <source>
        <dbReference type="ARBA" id="ARBA00023212"/>
    </source>
</evidence>
<evidence type="ECO:0000313" key="10">
    <source>
        <dbReference type="EMBL" id="OQR98523.1"/>
    </source>
</evidence>
<dbReference type="GO" id="GO:0070652">
    <property type="term" value="C:HAUS complex"/>
    <property type="evidence" value="ECO:0007669"/>
    <property type="project" value="InterPro"/>
</dbReference>
<dbReference type="GO" id="GO:0051301">
    <property type="term" value="P:cell division"/>
    <property type="evidence" value="ECO:0007669"/>
    <property type="project" value="UniProtKB-KW"/>
</dbReference>
<keyword evidence="11" id="KW-1185">Reference proteome</keyword>
<keyword evidence="9" id="KW-0131">Cell cycle</keyword>
<keyword evidence="8" id="KW-0206">Cytoskeleton</keyword>
<proteinExistence type="inferred from homology"/>